<evidence type="ECO:0000256" key="10">
    <source>
        <dbReference type="ARBA" id="ARBA00023180"/>
    </source>
</evidence>
<gene>
    <name evidence="15" type="ORF">H5410_016027</name>
</gene>
<comment type="similarity">
    <text evidence="3">Belongs to the glycosyltransferase GT106 family.</text>
</comment>
<keyword evidence="12" id="KW-0119">Carbohydrate metabolism</keyword>
<keyword evidence="4" id="KW-0328">Glycosyltransferase</keyword>
<keyword evidence="9 14" id="KW-0472">Membrane</keyword>
<dbReference type="PANTHER" id="PTHR31741:SF62">
    <property type="entry name" value="O-FUCOSYLTRANSFERASE FAMILY PROTEIN"/>
    <property type="match status" value="1"/>
</dbReference>
<evidence type="ECO:0000256" key="13">
    <source>
        <dbReference type="ARBA" id="ARBA00030350"/>
    </source>
</evidence>
<evidence type="ECO:0000256" key="4">
    <source>
        <dbReference type="ARBA" id="ARBA00022676"/>
    </source>
</evidence>
<evidence type="ECO:0000313" key="15">
    <source>
        <dbReference type="EMBL" id="KAG5616203.1"/>
    </source>
</evidence>
<dbReference type="Pfam" id="PF10250">
    <property type="entry name" value="O-FucT"/>
    <property type="match status" value="1"/>
</dbReference>
<keyword evidence="11" id="KW-0294">Fucose metabolism</keyword>
<keyword evidence="5" id="KW-0808">Transferase</keyword>
<feature type="transmembrane region" description="Helical" evidence="14">
    <location>
        <begin position="59"/>
        <end position="83"/>
    </location>
</feature>
<dbReference type="GO" id="GO:0006004">
    <property type="term" value="P:fucose metabolic process"/>
    <property type="evidence" value="ECO:0007669"/>
    <property type="project" value="UniProtKB-KW"/>
</dbReference>
<evidence type="ECO:0000256" key="2">
    <source>
        <dbReference type="ARBA" id="ARBA00004881"/>
    </source>
</evidence>
<keyword evidence="8 14" id="KW-1133">Transmembrane helix</keyword>
<dbReference type="InterPro" id="IPR024709">
    <property type="entry name" value="FucosylTrfase_pln"/>
</dbReference>
<organism evidence="15 16">
    <name type="scientific">Solanum commersonii</name>
    <name type="common">Commerson's wild potato</name>
    <name type="synonym">Commerson's nightshade</name>
    <dbReference type="NCBI Taxonomy" id="4109"/>
    <lineage>
        <taxon>Eukaryota</taxon>
        <taxon>Viridiplantae</taxon>
        <taxon>Streptophyta</taxon>
        <taxon>Embryophyta</taxon>
        <taxon>Tracheophyta</taxon>
        <taxon>Spermatophyta</taxon>
        <taxon>Magnoliopsida</taxon>
        <taxon>eudicotyledons</taxon>
        <taxon>Gunneridae</taxon>
        <taxon>Pentapetalae</taxon>
        <taxon>asterids</taxon>
        <taxon>lamiids</taxon>
        <taxon>Solanales</taxon>
        <taxon>Solanaceae</taxon>
        <taxon>Solanoideae</taxon>
        <taxon>Solaneae</taxon>
        <taxon>Solanum</taxon>
    </lineage>
</organism>
<evidence type="ECO:0000256" key="1">
    <source>
        <dbReference type="ARBA" id="ARBA00004606"/>
    </source>
</evidence>
<evidence type="ECO:0000256" key="5">
    <source>
        <dbReference type="ARBA" id="ARBA00022679"/>
    </source>
</evidence>
<dbReference type="GO" id="GO:0005737">
    <property type="term" value="C:cytoplasm"/>
    <property type="evidence" value="ECO:0007669"/>
    <property type="project" value="TreeGrafter"/>
</dbReference>
<evidence type="ECO:0000256" key="6">
    <source>
        <dbReference type="ARBA" id="ARBA00022692"/>
    </source>
</evidence>
<evidence type="ECO:0000256" key="7">
    <source>
        <dbReference type="ARBA" id="ARBA00022968"/>
    </source>
</evidence>
<dbReference type="CDD" id="cd11299">
    <property type="entry name" value="O-FucT_plant"/>
    <property type="match status" value="1"/>
</dbReference>
<comment type="caution">
    <text evidence="15">The sequence shown here is derived from an EMBL/GenBank/DDBJ whole genome shotgun (WGS) entry which is preliminary data.</text>
</comment>
<keyword evidence="6 14" id="KW-0812">Transmembrane</keyword>
<evidence type="ECO:0000256" key="3">
    <source>
        <dbReference type="ARBA" id="ARBA00007737"/>
    </source>
</evidence>
<comment type="subcellular location">
    <subcellularLocation>
        <location evidence="1">Membrane</location>
        <topology evidence="1">Single-pass type II membrane protein</topology>
    </subcellularLocation>
</comment>
<dbReference type="EMBL" id="JACXVP010000003">
    <property type="protein sequence ID" value="KAG5616203.1"/>
    <property type="molecule type" value="Genomic_DNA"/>
</dbReference>
<dbReference type="InterPro" id="IPR019378">
    <property type="entry name" value="GDP-Fuc_O-FucTrfase"/>
</dbReference>
<dbReference type="GO" id="GO:0016757">
    <property type="term" value="F:glycosyltransferase activity"/>
    <property type="evidence" value="ECO:0007669"/>
    <property type="project" value="UniProtKB-KW"/>
</dbReference>
<evidence type="ECO:0000256" key="8">
    <source>
        <dbReference type="ARBA" id="ARBA00022989"/>
    </source>
</evidence>
<dbReference type="Proteomes" id="UP000824120">
    <property type="component" value="Chromosome 3"/>
</dbReference>
<evidence type="ECO:0000313" key="16">
    <source>
        <dbReference type="Proteomes" id="UP000824120"/>
    </source>
</evidence>
<reference evidence="15 16" key="1">
    <citation type="submission" date="2020-09" db="EMBL/GenBank/DDBJ databases">
        <title>De no assembly of potato wild relative species, Solanum commersonii.</title>
        <authorList>
            <person name="Cho K."/>
        </authorList>
    </citation>
    <scope>NUCLEOTIDE SEQUENCE [LARGE SCALE GENOMIC DNA]</scope>
    <source>
        <strain evidence="15">LZ3.2</strain>
        <tissue evidence="15">Leaf</tissue>
    </source>
</reference>
<proteinExistence type="inferred from homology"/>
<accession>A0A9J5ZVU9</accession>
<dbReference type="OrthoDB" id="2015856at2759"/>
<comment type="pathway">
    <text evidence="2">Glycan metabolism.</text>
</comment>
<name>A0A9J5ZVU9_SOLCO</name>
<sequence>MSNSPLATGTIMTRRRPIDSVEYVEENGNGKVNIGQHHHHRRISSVNSLMRPGRYLSRWIFGALMLLMISTMFVKIILIHLFLRVNATMTSHHNFLQLPRHVMHEQNSEIWANIGSDKYYKCIDRSSIKTRGKSMSNGYILVHANGGLNQMRSGISDMVAVAKLMNASLVLPMLDHKSFWTDPSEFKDIFDWQHFRKSLEDDIEVLESLPPSVANVKPFLKAPVSWSKACLASSYTYIFPALQKCFHTHASYYNRDILNILKRHKVIEFTHTDSRLANNGIPDSIQKLRCHAMYEAIRFTEKIEQLGTKLINRLKENGEPYIALHLRYEKDMLAFTGCNHNLTQKEAEELRKLRYKTKHWKEKRINGTEKRVLGLCPMTPREAAIFLEAMEYPSNTKICIVAGDIFGQNGLKALQERYPNVYYHSNLATEQELKPFMQRHNQLAALDYILALHADVFLYTYDGNMAKAVRGHRLFQGFWKTINPDKQNFVRLMDGMDNKKLTWKEFATQVRCLHVNRTGAPNARVVGHSPKLEENFYANPFPGCICLRPKHEKSR</sequence>
<dbReference type="PANTHER" id="PTHR31741">
    <property type="entry name" value="OS02G0726500 PROTEIN-RELATED"/>
    <property type="match status" value="1"/>
</dbReference>
<keyword evidence="10" id="KW-0325">Glycoprotein</keyword>
<evidence type="ECO:0000256" key="12">
    <source>
        <dbReference type="ARBA" id="ARBA00023277"/>
    </source>
</evidence>
<dbReference type="AlphaFoldDB" id="A0A9J5ZVU9"/>
<evidence type="ECO:0000256" key="9">
    <source>
        <dbReference type="ARBA" id="ARBA00023136"/>
    </source>
</evidence>
<evidence type="ECO:0000256" key="11">
    <source>
        <dbReference type="ARBA" id="ARBA00023253"/>
    </source>
</evidence>
<evidence type="ECO:0000256" key="14">
    <source>
        <dbReference type="SAM" id="Phobius"/>
    </source>
</evidence>
<dbReference type="GO" id="GO:0016020">
    <property type="term" value="C:membrane"/>
    <property type="evidence" value="ECO:0007669"/>
    <property type="project" value="UniProtKB-SubCell"/>
</dbReference>
<keyword evidence="7" id="KW-0735">Signal-anchor</keyword>
<dbReference type="PIRSF" id="PIRSF009360">
    <property type="entry name" value="UCP009360"/>
    <property type="match status" value="1"/>
</dbReference>
<protein>
    <recommendedName>
        <fullName evidence="13">O-fucosyltransferase family protein</fullName>
    </recommendedName>
</protein>
<keyword evidence="16" id="KW-1185">Reference proteome</keyword>